<dbReference type="EMBL" id="JACDUS010000004">
    <property type="protein sequence ID" value="MBA2881467.1"/>
    <property type="molecule type" value="Genomic_DNA"/>
</dbReference>
<reference evidence="3 4" key="1">
    <citation type="submission" date="2020-07" db="EMBL/GenBank/DDBJ databases">
        <title>Genomic Encyclopedia of Type Strains, Phase IV (KMG-IV): sequencing the most valuable type-strain genomes for metagenomic binning, comparative biology and taxonomic classification.</title>
        <authorList>
            <person name="Goeker M."/>
        </authorList>
    </citation>
    <scope>NUCLEOTIDE SEQUENCE [LARGE SCALE GENOMIC DNA]</scope>
    <source>
        <strain evidence="3 4">DSM 17721</strain>
    </source>
</reference>
<keyword evidence="1 3" id="KW-0328">Glycosyltransferase</keyword>
<dbReference type="PANTHER" id="PTHR34136:SF1">
    <property type="entry name" value="UDP-N-ACETYL-D-MANNOSAMINURONIC ACID TRANSFERASE"/>
    <property type="match status" value="1"/>
</dbReference>
<dbReference type="CDD" id="cd06533">
    <property type="entry name" value="Glyco_transf_WecG_TagA"/>
    <property type="match status" value="1"/>
</dbReference>
<keyword evidence="2 3" id="KW-0808">Transferase</keyword>
<comment type="caution">
    <text evidence="3">The sequence shown here is derived from an EMBL/GenBank/DDBJ whole genome shotgun (WGS) entry which is preliminary data.</text>
</comment>
<protein>
    <submittedName>
        <fullName evidence="3">N-acetylglucosaminyldiphosphoundecaprenol N-acetyl-beta-D-mannosaminyltransferase</fullName>
        <ecNumber evidence="3">2.4.1.187</ecNumber>
    </submittedName>
</protein>
<dbReference type="Pfam" id="PF03808">
    <property type="entry name" value="Glyco_tran_WecG"/>
    <property type="match status" value="1"/>
</dbReference>
<keyword evidence="4" id="KW-1185">Reference proteome</keyword>
<dbReference type="GO" id="GO:0047244">
    <property type="term" value="F:N-acetylglucosaminyldiphosphoundecaprenol N-acetyl-beta-D-mannosaminyltransferase activity"/>
    <property type="evidence" value="ECO:0007669"/>
    <property type="project" value="UniProtKB-EC"/>
</dbReference>
<evidence type="ECO:0000313" key="3">
    <source>
        <dbReference type="EMBL" id="MBA2881467.1"/>
    </source>
</evidence>
<accession>A0A7W0C977</accession>
<evidence type="ECO:0000313" key="4">
    <source>
        <dbReference type="Proteomes" id="UP000525298"/>
    </source>
</evidence>
<dbReference type="Proteomes" id="UP000525298">
    <property type="component" value="Unassembled WGS sequence"/>
</dbReference>
<evidence type="ECO:0000256" key="2">
    <source>
        <dbReference type="ARBA" id="ARBA00022679"/>
    </source>
</evidence>
<organism evidence="3 4">
    <name type="scientific">Desulfosalsimonas propionicica</name>
    <dbReference type="NCBI Taxonomy" id="332175"/>
    <lineage>
        <taxon>Bacteria</taxon>
        <taxon>Pseudomonadati</taxon>
        <taxon>Thermodesulfobacteriota</taxon>
        <taxon>Desulfobacteria</taxon>
        <taxon>Desulfobacterales</taxon>
        <taxon>Desulfosalsimonadaceae</taxon>
        <taxon>Desulfosalsimonas</taxon>
    </lineage>
</organism>
<proteinExistence type="predicted"/>
<gene>
    <name evidence="3" type="ORF">HNR65_001794</name>
</gene>
<evidence type="ECO:0000256" key="1">
    <source>
        <dbReference type="ARBA" id="ARBA00022676"/>
    </source>
</evidence>
<dbReference type="InterPro" id="IPR004629">
    <property type="entry name" value="WecG_TagA_CpsF"/>
</dbReference>
<dbReference type="PANTHER" id="PTHR34136">
    <property type="match status" value="1"/>
</dbReference>
<dbReference type="EC" id="2.4.1.187" evidence="3"/>
<sequence length="208" mass="23234">MAAQKAPFLKNMFEHAGLLIPDGIGVVLGVRKVYGVWSQRVAGADLMQQICHVAAEKSYKIYIYGSKEEVNKKAVEILKSRYTGIQIVGRSHGYLGEDEMGNLVKAINDSGADILFVALGSPRQEQWIDTHIENLNVKICQGIGGTLDTITGEMKRAPALFQRLGLEWFYRLVAEPRRARRQAALPVFMLKILLNGRPCQKPVFHKTL</sequence>
<dbReference type="RefSeq" id="WP_181551127.1">
    <property type="nucleotide sequence ID" value="NZ_JACDUS010000004.1"/>
</dbReference>
<name>A0A7W0C977_9BACT</name>
<dbReference type="NCBIfam" id="TIGR00696">
    <property type="entry name" value="wecG_tagA_cpsF"/>
    <property type="match status" value="1"/>
</dbReference>
<dbReference type="AlphaFoldDB" id="A0A7W0C977"/>